<evidence type="ECO:0000313" key="1">
    <source>
        <dbReference type="EMBL" id="TMW81456.1"/>
    </source>
</evidence>
<protein>
    <submittedName>
        <fullName evidence="1">Uncharacterized protein</fullName>
    </submittedName>
</protein>
<dbReference type="PANTHER" id="PTHR33233">
    <property type="entry name" value="ENDONUCLEASE/EXONUCLEASE/PHOSPHATASE"/>
    <property type="match status" value="1"/>
</dbReference>
<dbReference type="EMBL" id="RXGB01024725">
    <property type="protein sequence ID" value="TMW81456.1"/>
    <property type="molecule type" value="Genomic_DNA"/>
</dbReference>
<comment type="caution">
    <text evidence="1">The sequence shown here is derived from an EMBL/GenBank/DDBJ whole genome shotgun (WGS) entry which is preliminary data.</text>
</comment>
<sequence>MARGRGIGRGRGRKMPIMNDVSLTEACVEALGIQEHVPAEREETSSEAEVARSTTVVRKLSLDSLGTDEEVFENSDLKGFENESKVDGNRTEQKTNELWVKMFKNNCVASNGMQLTYFPPQVVNGQTMVQFEEKEKISDMNEILFSGPYTINNLPIILKQWCPEFDLGSEFLTEIPLWVNFPKLCGIFEISYARMLVEVNVTKVIPQKITVVDPNGKTFMQDVELEWRPQYCDRC</sequence>
<accession>A0A6N2AGT2</accession>
<proteinExistence type="predicted"/>
<dbReference type="AlphaFoldDB" id="A0A6N2AGT2"/>
<reference evidence="1" key="1">
    <citation type="submission" date="2019-05" db="EMBL/GenBank/DDBJ databases">
        <title>The de novo reference genome and transcriptome assemblies of the wild tomato species Solanum chilense.</title>
        <authorList>
            <person name="Stam R."/>
            <person name="Nosenko T."/>
            <person name="Hoerger A.C."/>
            <person name="Stephan W."/>
            <person name="Seidel M.A."/>
            <person name="Kuhn J.M.M."/>
            <person name="Haberer G."/>
            <person name="Tellier A."/>
        </authorList>
    </citation>
    <scope>NUCLEOTIDE SEQUENCE</scope>
    <source>
        <tissue evidence="1">Mature leaves</tissue>
    </source>
</reference>
<name>A0A6N2AGT2_SOLCI</name>
<gene>
    <name evidence="1" type="ORF">EJD97_009515</name>
</gene>
<dbReference type="PANTHER" id="PTHR33233:SF15">
    <property type="entry name" value="DUF4283 DOMAIN-CONTAINING PROTEIN"/>
    <property type="match status" value="1"/>
</dbReference>
<organism evidence="1">
    <name type="scientific">Solanum chilense</name>
    <name type="common">Tomato</name>
    <name type="synonym">Lycopersicon chilense</name>
    <dbReference type="NCBI Taxonomy" id="4083"/>
    <lineage>
        <taxon>Eukaryota</taxon>
        <taxon>Viridiplantae</taxon>
        <taxon>Streptophyta</taxon>
        <taxon>Embryophyta</taxon>
        <taxon>Tracheophyta</taxon>
        <taxon>Spermatophyta</taxon>
        <taxon>Magnoliopsida</taxon>
        <taxon>eudicotyledons</taxon>
        <taxon>Gunneridae</taxon>
        <taxon>Pentapetalae</taxon>
        <taxon>asterids</taxon>
        <taxon>lamiids</taxon>
        <taxon>Solanales</taxon>
        <taxon>Solanaceae</taxon>
        <taxon>Solanoideae</taxon>
        <taxon>Solaneae</taxon>
        <taxon>Solanum</taxon>
        <taxon>Solanum subgen. Lycopersicon</taxon>
    </lineage>
</organism>